<evidence type="ECO:0000259" key="1">
    <source>
        <dbReference type="Pfam" id="PF00156"/>
    </source>
</evidence>
<dbReference type="SUPFAM" id="SSF53271">
    <property type="entry name" value="PRTase-like"/>
    <property type="match status" value="1"/>
</dbReference>
<dbReference type="Gene3D" id="3.40.50.2020">
    <property type="match status" value="1"/>
</dbReference>
<sequence>MAVISENISQWPCLSDGLHYSWLVDYAAFSAFGTFELSPEEWEKRELIVNFKGNSELTTEIDHQQALKKAIDMVVSFLKDVLGNESSSITLVCIPASLKKHTERRFRSFSEQVCAQTGLQNAYDAFSYTTEKDEDGDETDTLHIDESFFKGKKVLLFDDMIATGGSISRFAEKLKAMGASVIGALALGKKISDGYDQAK</sequence>
<dbReference type="OrthoDB" id="1081896at2"/>
<keyword evidence="2" id="KW-0808">Transferase</keyword>
<dbReference type="InterPro" id="IPR000836">
    <property type="entry name" value="PRTase_dom"/>
</dbReference>
<dbReference type="EMBL" id="VZCB01000101">
    <property type="protein sequence ID" value="MQN82301.1"/>
    <property type="molecule type" value="Genomic_DNA"/>
</dbReference>
<dbReference type="RefSeq" id="WP_153126141.1">
    <property type="nucleotide sequence ID" value="NZ_VZCB01000101.1"/>
</dbReference>
<dbReference type="Pfam" id="PF00156">
    <property type="entry name" value="Pribosyltran"/>
    <property type="match status" value="1"/>
</dbReference>
<evidence type="ECO:0000313" key="3">
    <source>
        <dbReference type="Proteomes" id="UP000480425"/>
    </source>
</evidence>
<dbReference type="CDD" id="cd06223">
    <property type="entry name" value="PRTases_typeI"/>
    <property type="match status" value="1"/>
</dbReference>
<dbReference type="AlphaFoldDB" id="A0A6G1U6A9"/>
<feature type="domain" description="Phosphoribosyltransferase" evidence="1">
    <location>
        <begin position="131"/>
        <end position="193"/>
    </location>
</feature>
<evidence type="ECO:0000313" key="2">
    <source>
        <dbReference type="EMBL" id="MQN82301.1"/>
    </source>
</evidence>
<dbReference type="Proteomes" id="UP000480425">
    <property type="component" value="Unassembled WGS sequence"/>
</dbReference>
<dbReference type="GO" id="GO:0016757">
    <property type="term" value="F:glycosyltransferase activity"/>
    <property type="evidence" value="ECO:0007669"/>
    <property type="project" value="UniProtKB-KW"/>
</dbReference>
<comment type="caution">
    <text evidence="2">The sequence shown here is derived from an EMBL/GenBank/DDBJ whole genome shotgun (WGS) entry which is preliminary data.</text>
</comment>
<accession>A0A6G1U6A9</accession>
<gene>
    <name evidence="2" type="ORF">F7D73_15425</name>
</gene>
<reference evidence="2 3" key="1">
    <citation type="submission" date="2019-09" db="EMBL/GenBank/DDBJ databases">
        <title>Distinct polysaccharide growth profiles of human intestinal Prevotella copri isolates.</title>
        <authorList>
            <person name="Fehlner-Peach H."/>
            <person name="Magnabosco C."/>
            <person name="Raghavan V."/>
            <person name="Scher J.U."/>
            <person name="Tett A."/>
            <person name="Cox L.M."/>
            <person name="Gottsegen C."/>
            <person name="Watters A."/>
            <person name="Wiltshire- Gordon J.D."/>
            <person name="Segata N."/>
            <person name="Bonneau R."/>
            <person name="Littman D.R."/>
        </authorList>
    </citation>
    <scope>NUCLEOTIDE SEQUENCE [LARGE SCALE GENOMIC DNA]</scope>
    <source>
        <strain evidence="3">iA622</strain>
    </source>
</reference>
<proteinExistence type="predicted"/>
<name>A0A6G1U6A9_9BACT</name>
<protein>
    <submittedName>
        <fullName evidence="2">Phosphoribosyltransferase</fullName>
    </submittedName>
</protein>
<dbReference type="InterPro" id="IPR029057">
    <property type="entry name" value="PRTase-like"/>
</dbReference>
<organism evidence="2 3">
    <name type="scientific">Segatella copri</name>
    <dbReference type="NCBI Taxonomy" id="165179"/>
    <lineage>
        <taxon>Bacteria</taxon>
        <taxon>Pseudomonadati</taxon>
        <taxon>Bacteroidota</taxon>
        <taxon>Bacteroidia</taxon>
        <taxon>Bacteroidales</taxon>
        <taxon>Prevotellaceae</taxon>
        <taxon>Segatella</taxon>
    </lineage>
</organism>
<keyword evidence="2" id="KW-0328">Glycosyltransferase</keyword>